<comment type="caution">
    <text evidence="2">The sequence shown here is derived from an EMBL/GenBank/DDBJ whole genome shotgun (WGS) entry which is preliminary data.</text>
</comment>
<dbReference type="AlphaFoldDB" id="A0A5M3XZE9"/>
<evidence type="ECO:0000313" key="3">
    <source>
        <dbReference type="Proteomes" id="UP000377595"/>
    </source>
</evidence>
<dbReference type="RefSeq" id="WP_155351031.1">
    <property type="nucleotide sequence ID" value="NZ_BAAAHM010000046.1"/>
</dbReference>
<keyword evidence="1" id="KW-0812">Transmembrane</keyword>
<dbReference type="Proteomes" id="UP000377595">
    <property type="component" value="Unassembled WGS sequence"/>
</dbReference>
<sequence>MAVTDGLEPDVLVLDIRDRDVGDEGWSALGRVADRGRVLVVDRVESLAVRQIFYEDILGTRAVQAVLCVAVGSPRRGSDALLTISPAMATSEVTATLWVGDGTSVEWDMDRGRAFPPAEDPDRTLASLTDVLSLPEVFDAVVGRMRDIPNRLASAGITMTSGSFGDELLADALAGGLDRLTGGAEVSRMTQSGAADLAAADRSPTRILRLLLNDNPVDVADPLVPRERMSVLRDQAKHRAEEVRQLGAALETVGALTGNPRPGALAVSQVRASGSALRNLRQTADTLFEEADGFDGTDHSIKDRLAREGVRTDLTIGPGSPSDALRVTIKAEFTRRVSLQTLAVRLRAYAAQVAPGGSGAFRDHLRRACPDALLDDLDRPRPFPLDAMRTTLLVSALAFGAVLGVAVGPLAGTPLASGVRLAGVGLIAAMVWVLGVTLLMARVPEPEGEHGWRDLPAGQLFLHGALMLAGVAAGHFIWWLPFADGAFGPPVEITVVLVLAVLVAMGFVLYGSWRRMVDQWCRSLPGPAAEDAATRLAEVVRRVAVREWALAERRRDAADAAKTYASVLQDLTLALHRGVAEHRKKLLDRSGPLGPVRKGFVGSPEYGAEFAHLVADDLVDLAAHILDPLWNHLYGTALREVTWRIEDSAQRGLTEYWDHLRRRGVHERPSFGTDNVRRTELAETVWRRSSGVAELVRMPVGGRMIQLCDQDDLHLLQSTSGGQAVRFVPRVAQPPVGGRDGYGDGGAHFPSDVVWTAASQFAGVVRLVPLRTGIVSAHWTMGAQTGPGGGGG</sequence>
<feature type="transmembrane region" description="Helical" evidence="1">
    <location>
        <begin position="391"/>
        <end position="412"/>
    </location>
</feature>
<accession>A0A5M3XZE9</accession>
<keyword evidence="1" id="KW-0472">Membrane</keyword>
<organism evidence="2 3">
    <name type="scientific">Acrocarpospora pleiomorpha</name>
    <dbReference type="NCBI Taxonomy" id="90975"/>
    <lineage>
        <taxon>Bacteria</taxon>
        <taxon>Bacillati</taxon>
        <taxon>Actinomycetota</taxon>
        <taxon>Actinomycetes</taxon>
        <taxon>Streptosporangiales</taxon>
        <taxon>Streptosporangiaceae</taxon>
        <taxon>Acrocarpospora</taxon>
    </lineage>
</organism>
<evidence type="ECO:0000313" key="2">
    <source>
        <dbReference type="EMBL" id="GES26296.1"/>
    </source>
</evidence>
<feature type="transmembrane region" description="Helical" evidence="1">
    <location>
        <begin position="418"/>
        <end position="439"/>
    </location>
</feature>
<protein>
    <submittedName>
        <fullName evidence="2">Uncharacterized protein</fullName>
    </submittedName>
</protein>
<name>A0A5M3XZE9_9ACTN</name>
<keyword evidence="1" id="KW-1133">Transmembrane helix</keyword>
<evidence type="ECO:0000256" key="1">
    <source>
        <dbReference type="SAM" id="Phobius"/>
    </source>
</evidence>
<reference evidence="2 3" key="1">
    <citation type="submission" date="2019-10" db="EMBL/GenBank/DDBJ databases">
        <title>Whole genome shotgun sequence of Acrocarpospora pleiomorpha NBRC 16267.</title>
        <authorList>
            <person name="Ichikawa N."/>
            <person name="Kimura A."/>
            <person name="Kitahashi Y."/>
            <person name="Komaki H."/>
            <person name="Oguchi A."/>
        </authorList>
    </citation>
    <scope>NUCLEOTIDE SEQUENCE [LARGE SCALE GENOMIC DNA]</scope>
    <source>
        <strain evidence="2 3">NBRC 16267</strain>
    </source>
</reference>
<dbReference type="OrthoDB" id="3493748at2"/>
<keyword evidence="3" id="KW-1185">Reference proteome</keyword>
<dbReference type="EMBL" id="BLAF01000083">
    <property type="protein sequence ID" value="GES26296.1"/>
    <property type="molecule type" value="Genomic_DNA"/>
</dbReference>
<gene>
    <name evidence="2" type="ORF">Aple_091950</name>
</gene>
<feature type="transmembrane region" description="Helical" evidence="1">
    <location>
        <begin position="460"/>
        <end position="481"/>
    </location>
</feature>
<feature type="transmembrane region" description="Helical" evidence="1">
    <location>
        <begin position="493"/>
        <end position="513"/>
    </location>
</feature>
<proteinExistence type="predicted"/>